<sequence length="67" mass="7138">MEVLARTLILACKHINARSNSDSDDDVALLEAIAAELGSASEAEKHCLVKSAKSLGDEAWPEEMGIL</sequence>
<dbReference type="EMBL" id="AY129393">
    <property type="protein sequence ID" value="AAN16062.1"/>
    <property type="molecule type" value="Genomic_DNA"/>
</dbReference>
<dbReference type="AlphaFoldDB" id="Q8GEC4"/>
<reference evidence="1" key="1">
    <citation type="journal article" date="2003" name="J. Bacteriol.">
        <title>Recombination activity of a distinctive integron-gene cassette system associated with Pseudomonas stutzeri populations in soil.</title>
        <authorList>
            <person name="Holmes A.J."/>
            <person name="Holley M.P."/>
            <person name="Mahon A."/>
            <person name="Nield B."/>
            <person name="Gillings M."/>
            <person name="Stokes H.W."/>
        </authorList>
    </citation>
    <scope>NUCLEOTIDE SEQUENCE</scope>
    <source>
        <strain evidence="1">BAM17</strain>
    </source>
</reference>
<organism evidence="1">
    <name type="scientific">Stutzerimonas stutzeri</name>
    <name type="common">Pseudomonas stutzeri</name>
    <dbReference type="NCBI Taxonomy" id="316"/>
    <lineage>
        <taxon>Bacteria</taxon>
        <taxon>Pseudomonadati</taxon>
        <taxon>Pseudomonadota</taxon>
        <taxon>Gammaproteobacteria</taxon>
        <taxon>Pseudomonadales</taxon>
        <taxon>Pseudomonadaceae</taxon>
        <taxon>Stutzerimonas</taxon>
    </lineage>
</organism>
<accession>Q8GEC4</accession>
<evidence type="ECO:0000313" key="1">
    <source>
        <dbReference type="EMBL" id="AAN16062.1"/>
    </source>
</evidence>
<gene>
    <name evidence="1" type="primary">orf68</name>
</gene>
<proteinExistence type="predicted"/>
<name>Q8GEC4_STUST</name>
<protein>
    <submittedName>
        <fullName evidence="1">Uncharacterized protein orf68</fullName>
    </submittedName>
</protein>